<reference evidence="2" key="2">
    <citation type="journal article" date="2023" name="Commun. Biol.">
        <title>Intrasexual cuticular hydrocarbon dimorphism in a wasp sheds light on hydrocarbon biosynthesis genes in Hymenoptera.</title>
        <authorList>
            <person name="Moris V.C."/>
            <person name="Podsiadlowski L."/>
            <person name="Martin S."/>
            <person name="Oeyen J.P."/>
            <person name="Donath A."/>
            <person name="Petersen M."/>
            <person name="Wilbrandt J."/>
            <person name="Misof B."/>
            <person name="Liedtke D."/>
            <person name="Thamm M."/>
            <person name="Scheiner R."/>
            <person name="Schmitt T."/>
            <person name="Niehuis O."/>
        </authorList>
    </citation>
    <scope>NUCLEOTIDE SEQUENCE</scope>
    <source>
        <strain evidence="2">GBR_01_08_01A</strain>
    </source>
</reference>
<feature type="region of interest" description="Disordered" evidence="1">
    <location>
        <begin position="1"/>
        <end position="20"/>
    </location>
</feature>
<proteinExistence type="predicted"/>
<dbReference type="AlphaFoldDB" id="A0AAD9RHD2"/>
<protein>
    <submittedName>
        <fullName evidence="2">Uncharacterized protein</fullName>
    </submittedName>
</protein>
<organism evidence="2 3">
    <name type="scientific">Odynerus spinipes</name>
    <dbReference type="NCBI Taxonomy" id="1348599"/>
    <lineage>
        <taxon>Eukaryota</taxon>
        <taxon>Metazoa</taxon>
        <taxon>Ecdysozoa</taxon>
        <taxon>Arthropoda</taxon>
        <taxon>Hexapoda</taxon>
        <taxon>Insecta</taxon>
        <taxon>Pterygota</taxon>
        <taxon>Neoptera</taxon>
        <taxon>Endopterygota</taxon>
        <taxon>Hymenoptera</taxon>
        <taxon>Apocrita</taxon>
        <taxon>Aculeata</taxon>
        <taxon>Vespoidea</taxon>
        <taxon>Vespidae</taxon>
        <taxon>Eumeninae</taxon>
        <taxon>Odynerus</taxon>
    </lineage>
</organism>
<dbReference type="EMBL" id="JAIFRP010000074">
    <property type="protein sequence ID" value="KAK2579807.1"/>
    <property type="molecule type" value="Genomic_DNA"/>
</dbReference>
<name>A0AAD9RHD2_9HYME</name>
<dbReference type="Proteomes" id="UP001258017">
    <property type="component" value="Unassembled WGS sequence"/>
</dbReference>
<gene>
    <name evidence="2" type="ORF">KPH14_008688</name>
</gene>
<feature type="region of interest" description="Disordered" evidence="1">
    <location>
        <begin position="51"/>
        <end position="74"/>
    </location>
</feature>
<keyword evidence="3" id="KW-1185">Reference proteome</keyword>
<evidence type="ECO:0000313" key="3">
    <source>
        <dbReference type="Proteomes" id="UP001258017"/>
    </source>
</evidence>
<feature type="compositionally biased region" description="Basic and acidic residues" evidence="1">
    <location>
        <begin position="65"/>
        <end position="74"/>
    </location>
</feature>
<accession>A0AAD9RHD2</accession>
<reference evidence="2" key="1">
    <citation type="submission" date="2021-08" db="EMBL/GenBank/DDBJ databases">
        <authorList>
            <person name="Misof B."/>
            <person name="Oliver O."/>
            <person name="Podsiadlowski L."/>
            <person name="Donath A."/>
            <person name="Peters R."/>
            <person name="Mayer C."/>
            <person name="Rust J."/>
            <person name="Gunkel S."/>
            <person name="Lesny P."/>
            <person name="Martin S."/>
            <person name="Oeyen J.P."/>
            <person name="Petersen M."/>
            <person name="Panagiotis P."/>
            <person name="Wilbrandt J."/>
            <person name="Tanja T."/>
        </authorList>
    </citation>
    <scope>NUCLEOTIDE SEQUENCE</scope>
    <source>
        <strain evidence="2">GBR_01_08_01A</strain>
        <tissue evidence="2">Thorax + abdomen</tissue>
    </source>
</reference>
<evidence type="ECO:0000313" key="2">
    <source>
        <dbReference type="EMBL" id="KAK2579807.1"/>
    </source>
</evidence>
<feature type="compositionally biased region" description="Gly residues" evidence="1">
    <location>
        <begin position="53"/>
        <end position="62"/>
    </location>
</feature>
<comment type="caution">
    <text evidence="2">The sequence shown here is derived from an EMBL/GenBank/DDBJ whole genome shotgun (WGS) entry which is preliminary data.</text>
</comment>
<sequence>MHYTEIVPHHSRLASPPQNSTLASTLGATLARWNQEMPRSIVAKVERCLGGSSSSGGGGGWSGRADARMDFTEV</sequence>
<evidence type="ECO:0000256" key="1">
    <source>
        <dbReference type="SAM" id="MobiDB-lite"/>
    </source>
</evidence>